<evidence type="ECO:0000313" key="2">
    <source>
        <dbReference type="EMBL" id="KAG4411460.1"/>
    </source>
</evidence>
<accession>A0A8H7VZI0</accession>
<gene>
    <name evidence="2" type="ORF">IFR04_015399</name>
</gene>
<feature type="compositionally biased region" description="Basic and acidic residues" evidence="1">
    <location>
        <begin position="58"/>
        <end position="76"/>
    </location>
</feature>
<feature type="region of interest" description="Disordered" evidence="1">
    <location>
        <begin position="293"/>
        <end position="323"/>
    </location>
</feature>
<feature type="compositionally biased region" description="Basic and acidic residues" evidence="1">
    <location>
        <begin position="137"/>
        <end position="146"/>
    </location>
</feature>
<sequence length="323" mass="36167">MASPSLFSSDSPSSRFREVEDWSPAKWAYYEEVCHDILLPDWDDLTVVERSEWEGMFERERERAEEVEKDKKENKVVKRVQANGMGMARGTKRGREEDPEDREGGEVREDHDGGQSYEFGVDDVVENAKARKKWKGKGKEIERAIGDSETSILGRGSRKAKLEGDSKRREQMLKDDSAQADEIEDEAEDERPQAQRRKRKRQAVEEYQPPRHHRQGPSTSTVPAPPQSNYGVAYQNQIYETQSNPGGFPPKVPLLCAQPASTQNFDRLVTGPVQVPARVYVSPYPALSTVAPGKGVFEGADEGPAKVGGEGMRRDGGVFRGGE</sequence>
<dbReference type="AlphaFoldDB" id="A0A8H7VZI0"/>
<feature type="region of interest" description="Disordered" evidence="1">
    <location>
        <begin position="58"/>
        <end position="230"/>
    </location>
</feature>
<comment type="caution">
    <text evidence="2">The sequence shown here is derived from an EMBL/GenBank/DDBJ whole genome shotgun (WGS) entry which is preliminary data.</text>
</comment>
<reference evidence="2" key="1">
    <citation type="submission" date="2021-02" db="EMBL/GenBank/DDBJ databases">
        <title>Genome sequence Cadophora malorum strain M34.</title>
        <authorList>
            <person name="Stefanovic E."/>
            <person name="Vu D."/>
            <person name="Scully C."/>
            <person name="Dijksterhuis J."/>
            <person name="Roader J."/>
            <person name="Houbraken J."/>
        </authorList>
    </citation>
    <scope>NUCLEOTIDE SEQUENCE</scope>
    <source>
        <strain evidence="2">M34</strain>
    </source>
</reference>
<feature type="compositionally biased region" description="Acidic residues" evidence="1">
    <location>
        <begin position="178"/>
        <end position="189"/>
    </location>
</feature>
<name>A0A8H7VZI0_9HELO</name>
<proteinExistence type="predicted"/>
<dbReference type="Proteomes" id="UP000664132">
    <property type="component" value="Unassembled WGS sequence"/>
</dbReference>
<keyword evidence="3" id="KW-1185">Reference proteome</keyword>
<evidence type="ECO:0000256" key="1">
    <source>
        <dbReference type="SAM" id="MobiDB-lite"/>
    </source>
</evidence>
<protein>
    <submittedName>
        <fullName evidence="2">Uncharacterized protein</fullName>
    </submittedName>
</protein>
<feature type="compositionally biased region" description="Polar residues" evidence="1">
    <location>
        <begin position="216"/>
        <end position="230"/>
    </location>
</feature>
<feature type="compositionally biased region" description="Basic and acidic residues" evidence="1">
    <location>
        <begin position="311"/>
        <end position="323"/>
    </location>
</feature>
<feature type="compositionally biased region" description="Basic and acidic residues" evidence="1">
    <location>
        <begin position="160"/>
        <end position="177"/>
    </location>
</feature>
<feature type="compositionally biased region" description="Basic and acidic residues" evidence="1">
    <location>
        <begin position="102"/>
        <end position="113"/>
    </location>
</feature>
<dbReference type="EMBL" id="JAFJYH010000473">
    <property type="protein sequence ID" value="KAG4411460.1"/>
    <property type="molecule type" value="Genomic_DNA"/>
</dbReference>
<organism evidence="2 3">
    <name type="scientific">Cadophora malorum</name>
    <dbReference type="NCBI Taxonomy" id="108018"/>
    <lineage>
        <taxon>Eukaryota</taxon>
        <taxon>Fungi</taxon>
        <taxon>Dikarya</taxon>
        <taxon>Ascomycota</taxon>
        <taxon>Pezizomycotina</taxon>
        <taxon>Leotiomycetes</taxon>
        <taxon>Helotiales</taxon>
        <taxon>Ploettnerulaceae</taxon>
        <taxon>Cadophora</taxon>
    </lineage>
</organism>
<evidence type="ECO:0000313" key="3">
    <source>
        <dbReference type="Proteomes" id="UP000664132"/>
    </source>
</evidence>